<feature type="compositionally biased region" description="Basic and acidic residues" evidence="1">
    <location>
        <begin position="45"/>
        <end position="77"/>
    </location>
</feature>
<accession>A0ABR2AYA0</accession>
<evidence type="ECO:0000256" key="1">
    <source>
        <dbReference type="SAM" id="MobiDB-lite"/>
    </source>
</evidence>
<protein>
    <submittedName>
        <fullName evidence="2">Uncharacterized protein</fullName>
    </submittedName>
</protein>
<sequence>MVVSFASTCFRVLISDPGFEDSLSRRIFFSRGLEEKRSGYSKPVAKGESETKTGDGSESSRERTEFEERLAARTEVE</sequence>
<evidence type="ECO:0000313" key="2">
    <source>
        <dbReference type="EMBL" id="KAK8499065.1"/>
    </source>
</evidence>
<feature type="region of interest" description="Disordered" evidence="1">
    <location>
        <begin position="35"/>
        <end position="77"/>
    </location>
</feature>
<reference evidence="2 3" key="1">
    <citation type="journal article" date="2024" name="G3 (Bethesda)">
        <title>Genome assembly of Hibiscus sabdariffa L. provides insights into metabolisms of medicinal natural products.</title>
        <authorList>
            <person name="Kim T."/>
        </authorList>
    </citation>
    <scope>NUCLEOTIDE SEQUENCE [LARGE SCALE GENOMIC DNA]</scope>
    <source>
        <strain evidence="2">TK-2024</strain>
        <tissue evidence="2">Old leaves</tissue>
    </source>
</reference>
<dbReference type="EMBL" id="JBBPBM010000239">
    <property type="protein sequence ID" value="KAK8499065.1"/>
    <property type="molecule type" value="Genomic_DNA"/>
</dbReference>
<organism evidence="2 3">
    <name type="scientific">Hibiscus sabdariffa</name>
    <name type="common">roselle</name>
    <dbReference type="NCBI Taxonomy" id="183260"/>
    <lineage>
        <taxon>Eukaryota</taxon>
        <taxon>Viridiplantae</taxon>
        <taxon>Streptophyta</taxon>
        <taxon>Embryophyta</taxon>
        <taxon>Tracheophyta</taxon>
        <taxon>Spermatophyta</taxon>
        <taxon>Magnoliopsida</taxon>
        <taxon>eudicotyledons</taxon>
        <taxon>Gunneridae</taxon>
        <taxon>Pentapetalae</taxon>
        <taxon>rosids</taxon>
        <taxon>malvids</taxon>
        <taxon>Malvales</taxon>
        <taxon>Malvaceae</taxon>
        <taxon>Malvoideae</taxon>
        <taxon>Hibiscus</taxon>
    </lineage>
</organism>
<dbReference type="Proteomes" id="UP001472677">
    <property type="component" value="Unassembled WGS sequence"/>
</dbReference>
<proteinExistence type="predicted"/>
<gene>
    <name evidence="2" type="ORF">V6N12_075915</name>
</gene>
<evidence type="ECO:0000313" key="3">
    <source>
        <dbReference type="Proteomes" id="UP001472677"/>
    </source>
</evidence>
<comment type="caution">
    <text evidence="2">The sequence shown here is derived from an EMBL/GenBank/DDBJ whole genome shotgun (WGS) entry which is preliminary data.</text>
</comment>
<name>A0ABR2AYA0_9ROSI</name>
<keyword evidence="3" id="KW-1185">Reference proteome</keyword>